<dbReference type="Proteomes" id="UP000823388">
    <property type="component" value="Chromosome 9K"/>
</dbReference>
<evidence type="ECO:0000313" key="1">
    <source>
        <dbReference type="EMBL" id="KAG2549605.1"/>
    </source>
</evidence>
<dbReference type="EMBL" id="CM029053">
    <property type="protein sequence ID" value="KAG2549605.1"/>
    <property type="molecule type" value="Genomic_DNA"/>
</dbReference>
<sequence>MNPMGWSRACVHTGACRRHCYLLDFVYQEQNQRARSKHDTLLVFLLAEFRNHDRGRRRRRCFLLVADEPEGDRDQCNTMRLLTFFRTHDVASCGELPAAFGAAEQQPDGEGFVMGS</sequence>
<keyword evidence="2" id="KW-1185">Reference proteome</keyword>
<proteinExistence type="predicted"/>
<gene>
    <name evidence="1" type="ORF">PVAP13_9KG230826</name>
</gene>
<accession>A0A8T0NLY0</accession>
<reference evidence="1" key="1">
    <citation type="submission" date="2020-05" db="EMBL/GenBank/DDBJ databases">
        <title>WGS assembly of Panicum virgatum.</title>
        <authorList>
            <person name="Lovell J.T."/>
            <person name="Jenkins J."/>
            <person name="Shu S."/>
            <person name="Juenger T.E."/>
            <person name="Schmutz J."/>
        </authorList>
    </citation>
    <scope>NUCLEOTIDE SEQUENCE</scope>
    <source>
        <strain evidence="1">AP13</strain>
    </source>
</reference>
<dbReference type="AlphaFoldDB" id="A0A8T0NLY0"/>
<evidence type="ECO:0000313" key="2">
    <source>
        <dbReference type="Proteomes" id="UP000823388"/>
    </source>
</evidence>
<comment type="caution">
    <text evidence="1">The sequence shown here is derived from an EMBL/GenBank/DDBJ whole genome shotgun (WGS) entry which is preliminary data.</text>
</comment>
<protein>
    <submittedName>
        <fullName evidence="1">Uncharacterized protein</fullName>
    </submittedName>
</protein>
<name>A0A8T0NLY0_PANVG</name>
<organism evidence="1 2">
    <name type="scientific">Panicum virgatum</name>
    <name type="common">Blackwell switchgrass</name>
    <dbReference type="NCBI Taxonomy" id="38727"/>
    <lineage>
        <taxon>Eukaryota</taxon>
        <taxon>Viridiplantae</taxon>
        <taxon>Streptophyta</taxon>
        <taxon>Embryophyta</taxon>
        <taxon>Tracheophyta</taxon>
        <taxon>Spermatophyta</taxon>
        <taxon>Magnoliopsida</taxon>
        <taxon>Liliopsida</taxon>
        <taxon>Poales</taxon>
        <taxon>Poaceae</taxon>
        <taxon>PACMAD clade</taxon>
        <taxon>Panicoideae</taxon>
        <taxon>Panicodae</taxon>
        <taxon>Paniceae</taxon>
        <taxon>Panicinae</taxon>
        <taxon>Panicum</taxon>
        <taxon>Panicum sect. Hiantes</taxon>
    </lineage>
</organism>